<dbReference type="PANTHER" id="PTHR35802:SF1">
    <property type="entry name" value="PROTEASE SYNTHASE AND SPORULATION PROTEIN PAI 2"/>
    <property type="match status" value="1"/>
</dbReference>
<dbReference type="STRING" id="1219383.SAMN05421733_10247"/>
<dbReference type="SUPFAM" id="SSF50475">
    <property type="entry name" value="FMN-binding split barrel"/>
    <property type="match status" value="1"/>
</dbReference>
<dbReference type="Gene3D" id="2.30.110.10">
    <property type="entry name" value="Electron Transport, Fmn-binding Protein, Chain A"/>
    <property type="match status" value="1"/>
</dbReference>
<sequence>MFQPPQYQENDLNTLHQFLNTHNFATLMSYNQTHERIEAGHLPFILDINQGMYGTLSAHIAKANPLYEQIKQDQSVLLSFQGDQQYISPNWYPTKADHHRAVPTWNYMVVHVRGRIHCIDDEKSLLALLGRLTKQHEASQAIPWKMKDAPAEYIQNLLKEIAVIYIEIDSIVGQFKTSQDRPNIDKIRVAQALQTTAPEMSAHIKQHTN</sequence>
<dbReference type="AlphaFoldDB" id="A0A1G6GQV5"/>
<dbReference type="InterPro" id="IPR012349">
    <property type="entry name" value="Split_barrel_FMN-bd"/>
</dbReference>
<protein>
    <submittedName>
        <fullName evidence="1">Negative transcriptional regulator, PaiB family</fullName>
    </submittedName>
</protein>
<gene>
    <name evidence="1" type="ORF">SAMN05421733_10247</name>
</gene>
<evidence type="ECO:0000313" key="1">
    <source>
        <dbReference type="EMBL" id="SDB84397.1"/>
    </source>
</evidence>
<dbReference type="InterPro" id="IPR007396">
    <property type="entry name" value="TR_PAI2-type"/>
</dbReference>
<evidence type="ECO:0000313" key="2">
    <source>
        <dbReference type="Proteomes" id="UP000242501"/>
    </source>
</evidence>
<keyword evidence="2" id="KW-1185">Reference proteome</keyword>
<accession>A0A1G6GQV5</accession>
<reference evidence="2" key="1">
    <citation type="submission" date="2016-09" db="EMBL/GenBank/DDBJ databases">
        <authorList>
            <person name="Varghese N."/>
            <person name="Submissions S."/>
        </authorList>
    </citation>
    <scope>NUCLEOTIDE SEQUENCE [LARGE SCALE GENOMIC DNA]</scope>
    <source>
        <strain evidence="2">ANC 4422</strain>
    </source>
</reference>
<dbReference type="EMBL" id="FMYL01000002">
    <property type="protein sequence ID" value="SDB84397.1"/>
    <property type="molecule type" value="Genomic_DNA"/>
</dbReference>
<dbReference type="Pfam" id="PF04299">
    <property type="entry name" value="FMN_bind_2"/>
    <property type="match status" value="1"/>
</dbReference>
<dbReference type="PIRSF" id="PIRSF010372">
    <property type="entry name" value="PaiB"/>
    <property type="match status" value="1"/>
</dbReference>
<proteinExistence type="predicted"/>
<name>A0A1G6GQV5_9GAMM</name>
<dbReference type="RefSeq" id="WP_092746746.1">
    <property type="nucleotide sequence ID" value="NZ_FMYL01000002.1"/>
</dbReference>
<dbReference type="PANTHER" id="PTHR35802">
    <property type="entry name" value="PROTEASE SYNTHASE AND SPORULATION PROTEIN PAI 2"/>
    <property type="match status" value="1"/>
</dbReference>
<dbReference type="Proteomes" id="UP000242501">
    <property type="component" value="Unassembled WGS sequence"/>
</dbReference>
<organism evidence="1 2">
    <name type="scientific">Acinetobacter boissieri</name>
    <dbReference type="NCBI Taxonomy" id="1219383"/>
    <lineage>
        <taxon>Bacteria</taxon>
        <taxon>Pseudomonadati</taxon>
        <taxon>Pseudomonadota</taxon>
        <taxon>Gammaproteobacteria</taxon>
        <taxon>Moraxellales</taxon>
        <taxon>Moraxellaceae</taxon>
        <taxon>Acinetobacter</taxon>
    </lineage>
</organism>
<dbReference type="OrthoDB" id="9794948at2"/>